<dbReference type="InterPro" id="IPR039594">
    <property type="entry name" value="FBXO34/46"/>
</dbReference>
<proteinExistence type="predicted"/>
<dbReference type="PANTHER" id="PTHR16271:SF11">
    <property type="entry name" value="F-BOX ONLY PROTEIN 34"/>
    <property type="match status" value="1"/>
</dbReference>
<reference evidence="4 5" key="1">
    <citation type="journal article" date="2020" name="Nature">
        <title>Six reference-quality genomes reveal evolution of bat adaptations.</title>
        <authorList>
            <person name="Jebb D."/>
            <person name="Huang Z."/>
            <person name="Pippel M."/>
            <person name="Hughes G.M."/>
            <person name="Lavrichenko K."/>
            <person name="Devanna P."/>
            <person name="Winkler S."/>
            <person name="Jermiin L.S."/>
            <person name="Skirmuntt E.C."/>
            <person name="Katzourakis A."/>
            <person name="Burkitt-Gray L."/>
            <person name="Ray D.A."/>
            <person name="Sullivan K.A.M."/>
            <person name="Roscito J.G."/>
            <person name="Kirilenko B.M."/>
            <person name="Davalos L.M."/>
            <person name="Corthals A.P."/>
            <person name="Power M.L."/>
            <person name="Jones G."/>
            <person name="Ransome R.D."/>
            <person name="Dechmann D.K.N."/>
            <person name="Locatelli A.G."/>
            <person name="Puechmaille S.J."/>
            <person name="Fedrigo O."/>
            <person name="Jarvis E.D."/>
            <person name="Hiller M."/>
            <person name="Vernes S.C."/>
            <person name="Myers E.W."/>
            <person name="Teeling E.C."/>
        </authorList>
    </citation>
    <scope>NUCLEOTIDE SEQUENCE [LARGE SCALE GENOMIC DNA]</scope>
    <source>
        <strain evidence="4">Bat1K_MPI-CBG_1</strain>
    </source>
</reference>
<gene>
    <name evidence="4" type="ORF">HJG60_004999</name>
</gene>
<evidence type="ECO:0000256" key="2">
    <source>
        <dbReference type="SAM" id="MobiDB-lite"/>
    </source>
</evidence>
<feature type="transmembrane region" description="Helical" evidence="3">
    <location>
        <begin position="169"/>
        <end position="189"/>
    </location>
</feature>
<keyword evidence="1" id="KW-0833">Ubl conjugation pathway</keyword>
<evidence type="ECO:0000256" key="1">
    <source>
        <dbReference type="ARBA" id="ARBA00022786"/>
    </source>
</evidence>
<evidence type="ECO:0000313" key="5">
    <source>
        <dbReference type="Proteomes" id="UP000664940"/>
    </source>
</evidence>
<comment type="caution">
    <text evidence="4">The sequence shown here is derived from an EMBL/GenBank/DDBJ whole genome shotgun (WGS) entry which is preliminary data.</text>
</comment>
<dbReference type="Proteomes" id="UP000664940">
    <property type="component" value="Unassembled WGS sequence"/>
</dbReference>
<sequence>MYQKCWKWQNKVHPLKISEEALRTPMSHQEAIKDKEYEASQMKESVFPPTSPGKVSSQNPFEVLPPDVLYSISGKSPVESSLNVKTKKNAPSAIVHQGEGEGSCDTRAVLKLANTKEKAEFFPAHQSSNRVGRMKIKSSKDIDGRATKRGKQSGNRKAAKIQLEKMREIYIRCMGLSLVCVALSTVFCIV</sequence>
<organism evidence="4 5">
    <name type="scientific">Phyllostomus discolor</name>
    <name type="common">pale spear-nosed bat</name>
    <dbReference type="NCBI Taxonomy" id="89673"/>
    <lineage>
        <taxon>Eukaryota</taxon>
        <taxon>Metazoa</taxon>
        <taxon>Chordata</taxon>
        <taxon>Craniata</taxon>
        <taxon>Vertebrata</taxon>
        <taxon>Euteleostomi</taxon>
        <taxon>Mammalia</taxon>
        <taxon>Eutheria</taxon>
        <taxon>Laurasiatheria</taxon>
        <taxon>Chiroptera</taxon>
        <taxon>Yangochiroptera</taxon>
        <taxon>Phyllostomidae</taxon>
        <taxon>Phyllostominae</taxon>
        <taxon>Phyllostomus</taxon>
    </lineage>
</organism>
<evidence type="ECO:0000313" key="4">
    <source>
        <dbReference type="EMBL" id="KAF6103340.1"/>
    </source>
</evidence>
<protein>
    <submittedName>
        <fullName evidence="4">F-box protein 34</fullName>
    </submittedName>
</protein>
<dbReference type="AlphaFoldDB" id="A0A834A5N9"/>
<keyword evidence="3" id="KW-0472">Membrane</keyword>
<dbReference type="EMBL" id="JABVXQ010000006">
    <property type="protein sequence ID" value="KAF6103340.1"/>
    <property type="molecule type" value="Genomic_DNA"/>
</dbReference>
<keyword evidence="3" id="KW-1133">Transmembrane helix</keyword>
<feature type="region of interest" description="Disordered" evidence="2">
    <location>
        <begin position="136"/>
        <end position="158"/>
    </location>
</feature>
<dbReference type="PANTHER" id="PTHR16271">
    <property type="entry name" value="F-BOX ONLY PROTEIN 34/46 FAMILY MEMBER"/>
    <property type="match status" value="1"/>
</dbReference>
<evidence type="ECO:0000256" key="3">
    <source>
        <dbReference type="SAM" id="Phobius"/>
    </source>
</evidence>
<feature type="region of interest" description="Disordered" evidence="2">
    <location>
        <begin position="24"/>
        <end position="56"/>
    </location>
</feature>
<name>A0A834A5N9_9CHIR</name>
<keyword evidence="3" id="KW-0812">Transmembrane</keyword>
<accession>A0A834A5N9</accession>